<dbReference type="GeneID" id="85435505"/>
<reference evidence="3" key="1">
    <citation type="submission" date="2021-06" db="EMBL/GenBank/DDBJ databases">
        <title>Comparative genomics, transcriptomics and evolutionary studies reveal genomic signatures of adaptation to plant cell wall in hemibiotrophic fungi.</title>
        <authorList>
            <consortium name="DOE Joint Genome Institute"/>
            <person name="Baroncelli R."/>
            <person name="Diaz J.F."/>
            <person name="Benocci T."/>
            <person name="Peng M."/>
            <person name="Battaglia E."/>
            <person name="Haridas S."/>
            <person name="Andreopoulos W."/>
            <person name="Labutti K."/>
            <person name="Pangilinan J."/>
            <person name="Floch G.L."/>
            <person name="Makela M.R."/>
            <person name="Henrissat B."/>
            <person name="Grigoriev I.V."/>
            <person name="Crouch J.A."/>
            <person name="De Vries R.P."/>
            <person name="Sukno S.A."/>
            <person name="Thon M.R."/>
        </authorList>
    </citation>
    <scope>NUCLEOTIDE SEQUENCE</scope>
    <source>
        <strain evidence="3">CBS 125086</strain>
    </source>
</reference>
<keyword evidence="4" id="KW-1185">Reference proteome</keyword>
<accession>A0AAD8V5G6</accession>
<evidence type="ECO:0000256" key="2">
    <source>
        <dbReference type="SAM" id="Phobius"/>
    </source>
</evidence>
<sequence>MASIMYHTGGWHCMKVFPFALSLSPLLFCCFLSSWLISKQENSSALGLVRALISSLSLLPSLSCSLLSHSLTHNISLSSHHLRGLGTGFLTKSLTCQQKPPDSVPRIFLVRQTLFSPSYPSHLVVIFPRLVESESPHRYGTHHLNGIDTHDREGITKKERKKTQLPTQPPFDSPYEEATTTLRLHSTQRAPFLQAPTIVHVRDCTDTPLPKSAGIASHITHRASLAPIISPISPEPDLISHFLSLPLSLSSHVGP</sequence>
<proteinExistence type="predicted"/>
<feature type="compositionally biased region" description="Basic and acidic residues" evidence="1">
    <location>
        <begin position="148"/>
        <end position="157"/>
    </location>
</feature>
<feature type="transmembrane region" description="Helical" evidence="2">
    <location>
        <begin position="16"/>
        <end position="36"/>
    </location>
</feature>
<evidence type="ECO:0000256" key="1">
    <source>
        <dbReference type="SAM" id="MobiDB-lite"/>
    </source>
</evidence>
<evidence type="ECO:0000313" key="4">
    <source>
        <dbReference type="Proteomes" id="UP001230504"/>
    </source>
</evidence>
<dbReference type="RefSeq" id="XP_060414960.1">
    <property type="nucleotide sequence ID" value="XM_060551265.1"/>
</dbReference>
<dbReference type="Proteomes" id="UP001230504">
    <property type="component" value="Unassembled WGS sequence"/>
</dbReference>
<dbReference type="EMBL" id="JAHLJV010000024">
    <property type="protein sequence ID" value="KAK1593674.1"/>
    <property type="molecule type" value="Genomic_DNA"/>
</dbReference>
<comment type="caution">
    <text evidence="3">The sequence shown here is derived from an EMBL/GenBank/DDBJ whole genome shotgun (WGS) entry which is preliminary data.</text>
</comment>
<protein>
    <submittedName>
        <fullName evidence="3">Uncharacterized protein</fullName>
    </submittedName>
</protein>
<keyword evidence="2" id="KW-0812">Transmembrane</keyword>
<organism evidence="3 4">
    <name type="scientific">Colletotrichum navitas</name>
    <dbReference type="NCBI Taxonomy" id="681940"/>
    <lineage>
        <taxon>Eukaryota</taxon>
        <taxon>Fungi</taxon>
        <taxon>Dikarya</taxon>
        <taxon>Ascomycota</taxon>
        <taxon>Pezizomycotina</taxon>
        <taxon>Sordariomycetes</taxon>
        <taxon>Hypocreomycetidae</taxon>
        <taxon>Glomerellales</taxon>
        <taxon>Glomerellaceae</taxon>
        <taxon>Colletotrichum</taxon>
        <taxon>Colletotrichum graminicola species complex</taxon>
    </lineage>
</organism>
<feature type="region of interest" description="Disordered" evidence="1">
    <location>
        <begin position="140"/>
        <end position="175"/>
    </location>
</feature>
<gene>
    <name evidence="3" type="ORF">LY79DRAFT_176974</name>
</gene>
<keyword evidence="2" id="KW-1133">Transmembrane helix</keyword>
<evidence type="ECO:0000313" key="3">
    <source>
        <dbReference type="EMBL" id="KAK1593674.1"/>
    </source>
</evidence>
<name>A0AAD8V5G6_9PEZI</name>
<dbReference type="AlphaFoldDB" id="A0AAD8V5G6"/>
<keyword evidence="2" id="KW-0472">Membrane</keyword>